<accession>A0A8C2T941</accession>
<dbReference type="Ensembl" id="ENSCJPT00005013584.1">
    <property type="protein sequence ID" value="ENSCJPP00005009059.1"/>
    <property type="gene ID" value="ENSCJPG00005008017.1"/>
</dbReference>
<reference evidence="1" key="1">
    <citation type="submission" date="2015-11" db="EMBL/GenBank/DDBJ databases">
        <authorList>
            <consortium name="International Coturnix japonica Genome Analysis Consortium"/>
            <person name="Warren W."/>
            <person name="Burt D.W."/>
            <person name="Antin P.B."/>
            <person name="Lanford R."/>
            <person name="Gros J."/>
            <person name="Wilson R.K."/>
        </authorList>
    </citation>
    <scope>NUCLEOTIDE SEQUENCE [LARGE SCALE GENOMIC DNA]</scope>
</reference>
<keyword evidence="2" id="KW-1185">Reference proteome</keyword>
<organism evidence="1 2">
    <name type="scientific">Coturnix japonica</name>
    <name type="common">Japanese quail</name>
    <name type="synonym">Coturnix coturnix japonica</name>
    <dbReference type="NCBI Taxonomy" id="93934"/>
    <lineage>
        <taxon>Eukaryota</taxon>
        <taxon>Metazoa</taxon>
        <taxon>Chordata</taxon>
        <taxon>Craniata</taxon>
        <taxon>Vertebrata</taxon>
        <taxon>Euteleostomi</taxon>
        <taxon>Archelosauria</taxon>
        <taxon>Archosauria</taxon>
        <taxon>Dinosauria</taxon>
        <taxon>Saurischia</taxon>
        <taxon>Theropoda</taxon>
        <taxon>Coelurosauria</taxon>
        <taxon>Aves</taxon>
        <taxon>Neognathae</taxon>
        <taxon>Galloanserae</taxon>
        <taxon>Galliformes</taxon>
        <taxon>Phasianidae</taxon>
        <taxon>Perdicinae</taxon>
        <taxon>Coturnix</taxon>
    </lineage>
</organism>
<dbReference type="Proteomes" id="UP000694412">
    <property type="component" value="Chromosome 2"/>
</dbReference>
<evidence type="ECO:0000313" key="2">
    <source>
        <dbReference type="Proteomes" id="UP000694412"/>
    </source>
</evidence>
<proteinExistence type="predicted"/>
<sequence>MIFTGCHCSLLHPQCPHKACHHTRLQHTGDITLARTGVPDSTSPPIAEWHRGGGCVHQSPWCCAHILHTATLGPPSLAGGAPATAWTFWWWFKDCRWRKLLLQPLHWKGLCWVCRRWCSSSSVWRGKLDFSLKLFPQAGHWKGRSPVCRRWSEWVWNWCPQALGEEACAQRADAGHQKQHPSGRSCSCMARGPGLGFPRTVRAIRLMSATPGD</sequence>
<protein>
    <submittedName>
        <fullName evidence="1">Uncharacterized protein</fullName>
    </submittedName>
</protein>
<evidence type="ECO:0000313" key="1">
    <source>
        <dbReference type="Ensembl" id="ENSCJPP00005009059.1"/>
    </source>
</evidence>
<dbReference type="AlphaFoldDB" id="A0A8C2T941"/>
<name>A0A8C2T941_COTJA</name>
<reference evidence="1" key="3">
    <citation type="submission" date="2025-09" db="UniProtKB">
        <authorList>
            <consortium name="Ensembl"/>
        </authorList>
    </citation>
    <scope>IDENTIFICATION</scope>
</reference>
<reference evidence="1" key="2">
    <citation type="submission" date="2025-08" db="UniProtKB">
        <authorList>
            <consortium name="Ensembl"/>
        </authorList>
    </citation>
    <scope>IDENTIFICATION</scope>
</reference>